<dbReference type="EMBL" id="CAJVQC010023745">
    <property type="protein sequence ID" value="CAG8723703.1"/>
    <property type="molecule type" value="Genomic_DNA"/>
</dbReference>
<dbReference type="Proteomes" id="UP000789920">
    <property type="component" value="Unassembled WGS sequence"/>
</dbReference>
<evidence type="ECO:0000313" key="2">
    <source>
        <dbReference type="Proteomes" id="UP000789920"/>
    </source>
</evidence>
<evidence type="ECO:0000313" key="1">
    <source>
        <dbReference type="EMBL" id="CAG8723703.1"/>
    </source>
</evidence>
<accession>A0ACA9PSU9</accession>
<sequence length="174" mass="20169">MSKVNNSHSSSLSEEEQSNCISIIQQKIVLKNEPCEVIELVNNLILEFGEVRTTKCIDLLWNSSVNTRAKTIPYLQNCFILFQIANLKHKFLYLNYKYSPIRNKSKKYKKSNNTSYKQQPLLEANDIIKSRKIESNKNTKLLEIKETQALSDYNDCQNNSTTPNLFIEPPLSLY</sequence>
<feature type="non-terminal residue" evidence="1">
    <location>
        <position position="174"/>
    </location>
</feature>
<protein>
    <submittedName>
        <fullName evidence="1">9411_t:CDS:1</fullName>
    </submittedName>
</protein>
<reference evidence="1" key="1">
    <citation type="submission" date="2021-06" db="EMBL/GenBank/DDBJ databases">
        <authorList>
            <person name="Kallberg Y."/>
            <person name="Tangrot J."/>
            <person name="Rosling A."/>
        </authorList>
    </citation>
    <scope>NUCLEOTIDE SEQUENCE</scope>
    <source>
        <strain evidence="1">MA461A</strain>
    </source>
</reference>
<gene>
    <name evidence="1" type="ORF">RPERSI_LOCUS11517</name>
</gene>
<keyword evidence="2" id="KW-1185">Reference proteome</keyword>
<name>A0ACA9PSU9_9GLOM</name>
<proteinExistence type="predicted"/>
<comment type="caution">
    <text evidence="1">The sequence shown here is derived from an EMBL/GenBank/DDBJ whole genome shotgun (WGS) entry which is preliminary data.</text>
</comment>
<organism evidence="1 2">
    <name type="scientific">Racocetra persica</name>
    <dbReference type="NCBI Taxonomy" id="160502"/>
    <lineage>
        <taxon>Eukaryota</taxon>
        <taxon>Fungi</taxon>
        <taxon>Fungi incertae sedis</taxon>
        <taxon>Mucoromycota</taxon>
        <taxon>Glomeromycotina</taxon>
        <taxon>Glomeromycetes</taxon>
        <taxon>Diversisporales</taxon>
        <taxon>Gigasporaceae</taxon>
        <taxon>Racocetra</taxon>
    </lineage>
</organism>